<feature type="transmembrane region" description="Helical" evidence="9">
    <location>
        <begin position="60"/>
        <end position="79"/>
    </location>
</feature>
<feature type="transmembrane region" description="Helical" evidence="9">
    <location>
        <begin position="297"/>
        <end position="330"/>
    </location>
</feature>
<evidence type="ECO:0000256" key="7">
    <source>
        <dbReference type="ARBA" id="ARBA00023136"/>
    </source>
</evidence>
<dbReference type="InterPro" id="IPR002549">
    <property type="entry name" value="AI-2E-like"/>
</dbReference>
<reference evidence="10 11" key="1">
    <citation type="submission" date="2018-12" db="EMBL/GenBank/DDBJ databases">
        <authorList>
            <person name="Li F."/>
        </authorList>
    </citation>
    <scope>NUCLEOTIDE SEQUENCE [LARGE SCALE GENOMIC DNA]</scope>
    <source>
        <strain evidence="10 11">11W25H-1</strain>
    </source>
</reference>
<dbReference type="AlphaFoldDB" id="A0A444PR94"/>
<keyword evidence="11" id="KW-1185">Reference proteome</keyword>
<dbReference type="OrthoDB" id="9784366at2"/>
<feature type="transmembrane region" description="Helical" evidence="9">
    <location>
        <begin position="342"/>
        <end position="364"/>
    </location>
</feature>
<dbReference type="Pfam" id="PF01594">
    <property type="entry name" value="AI-2E_transport"/>
    <property type="match status" value="1"/>
</dbReference>
<evidence type="ECO:0000256" key="3">
    <source>
        <dbReference type="ARBA" id="ARBA00022448"/>
    </source>
</evidence>
<evidence type="ECO:0000313" key="11">
    <source>
        <dbReference type="Proteomes" id="UP000288547"/>
    </source>
</evidence>
<feature type="transmembrane region" description="Helical" evidence="9">
    <location>
        <begin position="200"/>
        <end position="220"/>
    </location>
</feature>
<dbReference type="EMBL" id="RZNB01000005">
    <property type="protein sequence ID" value="RWZ49742.1"/>
    <property type="molecule type" value="Genomic_DNA"/>
</dbReference>
<protein>
    <submittedName>
        <fullName evidence="10">AI-2E family transporter</fullName>
    </submittedName>
</protein>
<evidence type="ECO:0000256" key="6">
    <source>
        <dbReference type="ARBA" id="ARBA00022989"/>
    </source>
</evidence>
<evidence type="ECO:0000256" key="1">
    <source>
        <dbReference type="ARBA" id="ARBA00004651"/>
    </source>
</evidence>
<gene>
    <name evidence="10" type="ORF">ELQ90_12795</name>
</gene>
<feature type="transmembrane region" description="Helical" evidence="9">
    <location>
        <begin position="370"/>
        <end position="392"/>
    </location>
</feature>
<evidence type="ECO:0000256" key="2">
    <source>
        <dbReference type="ARBA" id="ARBA00009773"/>
    </source>
</evidence>
<evidence type="ECO:0000256" key="9">
    <source>
        <dbReference type="SAM" id="Phobius"/>
    </source>
</evidence>
<evidence type="ECO:0000313" key="10">
    <source>
        <dbReference type="EMBL" id="RWZ49742.1"/>
    </source>
</evidence>
<keyword evidence="3" id="KW-0813">Transport</keyword>
<accession>A0A444PR94</accession>
<feature type="transmembrane region" description="Helical" evidence="9">
    <location>
        <begin position="114"/>
        <end position="135"/>
    </location>
</feature>
<feature type="transmembrane region" description="Helical" evidence="9">
    <location>
        <begin position="85"/>
        <end position="107"/>
    </location>
</feature>
<organism evidence="10 11">
    <name type="scientific">Labedella phragmitis</name>
    <dbReference type="NCBI Taxonomy" id="2498849"/>
    <lineage>
        <taxon>Bacteria</taxon>
        <taxon>Bacillati</taxon>
        <taxon>Actinomycetota</taxon>
        <taxon>Actinomycetes</taxon>
        <taxon>Micrococcales</taxon>
        <taxon>Microbacteriaceae</taxon>
        <taxon>Labedella</taxon>
    </lineage>
</organism>
<keyword evidence="4" id="KW-1003">Cell membrane</keyword>
<comment type="similarity">
    <text evidence="2">Belongs to the autoinducer-2 exporter (AI-2E) (TC 2.A.86) family.</text>
</comment>
<proteinExistence type="inferred from homology"/>
<feature type="region of interest" description="Disordered" evidence="8">
    <location>
        <begin position="1"/>
        <end position="46"/>
    </location>
</feature>
<dbReference type="GO" id="GO:0005886">
    <property type="term" value="C:plasma membrane"/>
    <property type="evidence" value="ECO:0007669"/>
    <property type="project" value="UniProtKB-SubCell"/>
</dbReference>
<evidence type="ECO:0000256" key="8">
    <source>
        <dbReference type="SAM" id="MobiDB-lite"/>
    </source>
</evidence>
<dbReference type="PANTHER" id="PTHR21716">
    <property type="entry name" value="TRANSMEMBRANE PROTEIN"/>
    <property type="match status" value="1"/>
</dbReference>
<keyword evidence="7 9" id="KW-0472">Membrane</keyword>
<evidence type="ECO:0000256" key="5">
    <source>
        <dbReference type="ARBA" id="ARBA00022692"/>
    </source>
</evidence>
<sequence>MPWHPRRRARPEQVAGTPTSADPVEEDPALSAVRDPGPAVPVRSTEADDVTPGVRIAAAWSWRLIVIAAALGLAIVLVVQLRLIVIPLLIAVLVSALLVPFVSFLVARRWPKGIAIAVAMIVAIGIVSGLLWLAVQQITSEFPTVRQRTVESYRTFTAFLLDSPLHITSEQLNGFIASVMQSVQEDGQALWSGALSVGSTLGHVVTGVLLALFSLLFILIDGRSIWSWVVRILPTRARPAFDGAGRAGWHTLVNYARTQILVATIDAVGIGAGAFLLGLPLAIPIAVLVFLGSFVPIVGAVLTGSVAVFIALVYNGPGIALAMLAVVLGVQQLEGHVLQPLLMGAAVKVHPLAVVLVVAAGSMLAGIPGALFAVPIAAVVNVMIGYIASGAWRTSDDPLRYHGDVLWQTVPRQPPRPRRSRRVEPSGSAAGTGTAPTLPDNDTPRPRQGDRP</sequence>
<dbReference type="Proteomes" id="UP000288547">
    <property type="component" value="Unassembled WGS sequence"/>
</dbReference>
<feature type="region of interest" description="Disordered" evidence="8">
    <location>
        <begin position="408"/>
        <end position="452"/>
    </location>
</feature>
<comment type="subcellular location">
    <subcellularLocation>
        <location evidence="1">Cell membrane</location>
        <topology evidence="1">Multi-pass membrane protein</topology>
    </subcellularLocation>
</comment>
<feature type="transmembrane region" description="Helical" evidence="9">
    <location>
        <begin position="267"/>
        <end position="291"/>
    </location>
</feature>
<keyword evidence="6 9" id="KW-1133">Transmembrane helix</keyword>
<name>A0A444PR94_9MICO</name>
<keyword evidence="5 9" id="KW-0812">Transmembrane</keyword>
<dbReference type="PANTHER" id="PTHR21716:SF53">
    <property type="entry name" value="PERMEASE PERM-RELATED"/>
    <property type="match status" value="1"/>
</dbReference>
<comment type="caution">
    <text evidence="10">The sequence shown here is derived from an EMBL/GenBank/DDBJ whole genome shotgun (WGS) entry which is preliminary data.</text>
</comment>
<evidence type="ECO:0000256" key="4">
    <source>
        <dbReference type="ARBA" id="ARBA00022475"/>
    </source>
</evidence>
<dbReference type="GO" id="GO:0055085">
    <property type="term" value="P:transmembrane transport"/>
    <property type="evidence" value="ECO:0007669"/>
    <property type="project" value="TreeGrafter"/>
</dbReference>
<feature type="compositionally biased region" description="Basic and acidic residues" evidence="8">
    <location>
        <begin position="442"/>
        <end position="452"/>
    </location>
</feature>